<feature type="transmembrane region" description="Helical" evidence="13">
    <location>
        <begin position="415"/>
        <end position="435"/>
    </location>
</feature>
<gene>
    <name evidence="14" type="ORF">BN1204_045250</name>
</gene>
<dbReference type="InterPro" id="IPR003780">
    <property type="entry name" value="COX15/CtaA_fam"/>
</dbReference>
<feature type="region of interest" description="Disordered" evidence="12">
    <location>
        <begin position="174"/>
        <end position="223"/>
    </location>
</feature>
<evidence type="ECO:0000256" key="13">
    <source>
        <dbReference type="SAM" id="Phobius"/>
    </source>
</evidence>
<feature type="compositionally biased region" description="Polar residues" evidence="12">
    <location>
        <begin position="177"/>
        <end position="186"/>
    </location>
</feature>
<evidence type="ECO:0000256" key="7">
    <source>
        <dbReference type="ARBA" id="ARBA00023004"/>
    </source>
</evidence>
<keyword evidence="4" id="KW-0479">Metal-binding</keyword>
<feature type="transmembrane region" description="Helical" evidence="13">
    <location>
        <begin position="506"/>
        <end position="522"/>
    </location>
</feature>
<evidence type="ECO:0000256" key="2">
    <source>
        <dbReference type="ARBA" id="ARBA00004141"/>
    </source>
</evidence>
<dbReference type="AlphaFoldDB" id="A0A0F7UJP3"/>
<evidence type="ECO:0000256" key="12">
    <source>
        <dbReference type="SAM" id="MobiDB-lite"/>
    </source>
</evidence>
<feature type="transmembrane region" description="Helical" evidence="13">
    <location>
        <begin position="349"/>
        <end position="369"/>
    </location>
</feature>
<feature type="transmembrane region" description="Helical" evidence="13">
    <location>
        <begin position="534"/>
        <end position="557"/>
    </location>
</feature>
<dbReference type="GO" id="GO:0006784">
    <property type="term" value="P:heme A biosynthetic process"/>
    <property type="evidence" value="ECO:0007669"/>
    <property type="project" value="InterPro"/>
</dbReference>
<dbReference type="GO" id="GO:0005743">
    <property type="term" value="C:mitochondrial inner membrane"/>
    <property type="evidence" value="ECO:0007669"/>
    <property type="project" value="TreeGrafter"/>
</dbReference>
<feature type="transmembrane region" description="Helical" evidence="13">
    <location>
        <begin position="321"/>
        <end position="343"/>
    </location>
</feature>
<keyword evidence="6" id="KW-0560">Oxidoreductase</keyword>
<evidence type="ECO:0000256" key="8">
    <source>
        <dbReference type="ARBA" id="ARBA00023133"/>
    </source>
</evidence>
<comment type="catalytic activity">
    <reaction evidence="11">
        <text>Fe(II)-heme o + 2 A + H2O = Fe(II)-heme a + 2 AH2</text>
        <dbReference type="Rhea" id="RHEA:63388"/>
        <dbReference type="ChEBI" id="CHEBI:13193"/>
        <dbReference type="ChEBI" id="CHEBI:15377"/>
        <dbReference type="ChEBI" id="CHEBI:17499"/>
        <dbReference type="ChEBI" id="CHEBI:60530"/>
        <dbReference type="ChEBI" id="CHEBI:61715"/>
        <dbReference type="EC" id="1.17.99.9"/>
    </reaction>
    <physiologicalReaction direction="left-to-right" evidence="11">
        <dbReference type="Rhea" id="RHEA:63389"/>
    </physiologicalReaction>
</comment>
<evidence type="ECO:0000256" key="4">
    <source>
        <dbReference type="ARBA" id="ARBA00022723"/>
    </source>
</evidence>
<keyword evidence="7" id="KW-0408">Iron</keyword>
<feature type="transmembrane region" description="Helical" evidence="13">
    <location>
        <begin position="237"/>
        <end position="257"/>
    </location>
</feature>
<keyword evidence="9 13" id="KW-0472">Membrane</keyword>
<dbReference type="PANTHER" id="PTHR23289:SF2">
    <property type="entry name" value="CYTOCHROME C OXIDASE ASSEMBLY PROTEIN COX15 HOMOLOG"/>
    <property type="match status" value="1"/>
</dbReference>
<evidence type="ECO:0000256" key="9">
    <source>
        <dbReference type="ARBA" id="ARBA00023136"/>
    </source>
</evidence>
<keyword evidence="8" id="KW-0350">Heme biosynthesis</keyword>
<dbReference type="GO" id="GO:0120547">
    <property type="term" value="F:heme A synthase activity"/>
    <property type="evidence" value="ECO:0007669"/>
    <property type="project" value="UniProtKB-EC"/>
</dbReference>
<dbReference type="InterPro" id="IPR023754">
    <property type="entry name" value="HemeA_Synthase_type2"/>
</dbReference>
<keyword evidence="3 13" id="KW-0812">Transmembrane</keyword>
<dbReference type="PANTHER" id="PTHR23289">
    <property type="entry name" value="CYTOCHROME C OXIDASE ASSEMBLY PROTEIN COX15"/>
    <property type="match status" value="1"/>
</dbReference>
<reference evidence="14" key="1">
    <citation type="journal article" date="2015" name="PLoS ONE">
        <title>Comprehensive Evaluation of Toxoplasma gondii VEG and Neospora caninum LIV Genomes with Tachyzoite Stage Transcriptome and Proteome Defines Novel Transcript Features.</title>
        <authorList>
            <person name="Ramaprasad A."/>
            <person name="Mourier T."/>
            <person name="Naeem R."/>
            <person name="Malas T.B."/>
            <person name="Moussa E."/>
            <person name="Panigrahi A."/>
            <person name="Vermont S.J."/>
            <person name="Otto T.D."/>
            <person name="Wastling J."/>
            <person name="Pain A."/>
        </authorList>
    </citation>
    <scope>NUCLEOTIDE SEQUENCE</scope>
    <source>
        <strain evidence="14">Liverpool</strain>
    </source>
</reference>
<dbReference type="GO" id="GO:0046872">
    <property type="term" value="F:metal ion binding"/>
    <property type="evidence" value="ECO:0007669"/>
    <property type="project" value="UniProtKB-KW"/>
</dbReference>
<dbReference type="GO" id="GO:0016653">
    <property type="term" value="F:oxidoreductase activity, acting on NAD(P)H, heme protein as acceptor"/>
    <property type="evidence" value="ECO:0007669"/>
    <property type="project" value="TreeGrafter"/>
</dbReference>
<dbReference type="EMBL" id="LN714485">
    <property type="protein sequence ID" value="CEL68790.1"/>
    <property type="molecule type" value="Genomic_DNA"/>
</dbReference>
<accession>A0A0F7UJP3</accession>
<feature type="transmembrane region" description="Helical" evidence="13">
    <location>
        <begin position="390"/>
        <end position="409"/>
    </location>
</feature>
<evidence type="ECO:0000256" key="11">
    <source>
        <dbReference type="ARBA" id="ARBA00048044"/>
    </source>
</evidence>
<proteinExistence type="predicted"/>
<dbReference type="Pfam" id="PF02628">
    <property type="entry name" value="COX15-CtaA"/>
    <property type="match status" value="1"/>
</dbReference>
<organism evidence="14">
    <name type="scientific">Neospora caninum (strain Liverpool)</name>
    <dbReference type="NCBI Taxonomy" id="572307"/>
    <lineage>
        <taxon>Eukaryota</taxon>
        <taxon>Sar</taxon>
        <taxon>Alveolata</taxon>
        <taxon>Apicomplexa</taxon>
        <taxon>Conoidasida</taxon>
        <taxon>Coccidia</taxon>
        <taxon>Eucoccidiorida</taxon>
        <taxon>Eimeriorina</taxon>
        <taxon>Sarcocystidae</taxon>
        <taxon>Neospora</taxon>
    </lineage>
</organism>
<protein>
    <submittedName>
        <fullName evidence="14">Cytochrome C oxidase assembly factor COX15,putative</fullName>
    </submittedName>
</protein>
<sequence>MAVGVTLVLSTAGKTAQASAVASSCATRALPGSLTRQATARRPLRTKARWQADETSSASFWAGTRFSKKTFSAPTLSCSPRLPPLGHRLSLNRGSVGDGIQVSAACAASLGMHGQTRMSTGCLSRHSLVPSTRPLSAFDLRVLPYSAFAGLSARLAEPAETAFSGFSLKGIRRTHTDTNSGRSGRPNQMPFAGADGRVKTAASRDETATSRPRQQPEQEDARVVGTPLVAPGFERPVGLWLLGCSGLIFGLVCWGGYTRLTRSGLSMTDWRFQGKKLPQTPEEWEVEFNRYKETPEYQQVHHGITLEEFQQIYFIEWFHRMFARATGLFFVAGTVGFGAARALTSRMTLRLAGMGLLGAAQGLVGWWMVKSGFSEPTTENKTPRVSPYRLAFHLVTAMALYSVVLWHALSLLYPPPSVAAAAAPALGVAAVRAAMRKLRSRTWAMGALIATTLCSGAFVAGNDAGHAYNTWPKMIDDWVPPEVYEVMNKPLKIFESTPVVQFDHRMLAYSTLIGSTLLYFTGRRLPVPKEVKFALGALPSVIAVQLLLGITTLLFFVPTELGVLHQGGGMATLSALVYLCQTLSRVSRSLPV</sequence>
<feature type="compositionally biased region" description="Basic and acidic residues" evidence="12">
    <location>
        <begin position="196"/>
        <end position="222"/>
    </location>
</feature>
<evidence type="ECO:0000256" key="5">
    <source>
        <dbReference type="ARBA" id="ARBA00022989"/>
    </source>
</evidence>
<comment type="subcellular location">
    <subcellularLocation>
        <location evidence="2">Membrane</location>
        <topology evidence="2">Multi-pass membrane protein</topology>
    </subcellularLocation>
</comment>
<evidence type="ECO:0000256" key="6">
    <source>
        <dbReference type="ARBA" id="ARBA00023002"/>
    </source>
</evidence>
<comment type="pathway">
    <text evidence="10">Porphyrin-containing compound metabolism; heme A biosynthesis; heme A from heme O: step 1/1.</text>
</comment>
<name>A0A0F7UJP3_NEOCL</name>
<keyword evidence="5 13" id="KW-1133">Transmembrane helix</keyword>
<evidence type="ECO:0000256" key="1">
    <source>
        <dbReference type="ARBA" id="ARBA00001970"/>
    </source>
</evidence>
<feature type="transmembrane region" description="Helical" evidence="13">
    <location>
        <begin position="442"/>
        <end position="461"/>
    </location>
</feature>
<feature type="transmembrane region" description="Helical" evidence="13">
    <location>
        <begin position="563"/>
        <end position="580"/>
    </location>
</feature>
<evidence type="ECO:0000256" key="3">
    <source>
        <dbReference type="ARBA" id="ARBA00022692"/>
    </source>
</evidence>
<comment type="cofactor">
    <cofactor evidence="1">
        <name>heme b</name>
        <dbReference type="ChEBI" id="CHEBI:60344"/>
    </cofactor>
</comment>
<evidence type="ECO:0000313" key="14">
    <source>
        <dbReference type="EMBL" id="CEL68790.1"/>
    </source>
</evidence>
<evidence type="ECO:0000256" key="10">
    <source>
        <dbReference type="ARBA" id="ARBA00044501"/>
    </source>
</evidence>